<evidence type="ECO:0000313" key="2">
    <source>
        <dbReference type="EMBL" id="MDR7354772.1"/>
    </source>
</evidence>
<dbReference type="EMBL" id="JAVDYF010000001">
    <property type="protein sequence ID" value="MDR7354772.1"/>
    <property type="molecule type" value="Genomic_DNA"/>
</dbReference>
<keyword evidence="1" id="KW-0812">Transmembrane</keyword>
<keyword evidence="1" id="KW-1133">Transmembrane helix</keyword>
<feature type="transmembrane region" description="Helical" evidence="1">
    <location>
        <begin position="65"/>
        <end position="84"/>
    </location>
</feature>
<reference evidence="2 3" key="1">
    <citation type="submission" date="2023-07" db="EMBL/GenBank/DDBJ databases">
        <title>Sequencing the genomes of 1000 actinobacteria strains.</title>
        <authorList>
            <person name="Klenk H.-P."/>
        </authorList>
    </citation>
    <scope>NUCLEOTIDE SEQUENCE [LARGE SCALE GENOMIC DNA]</scope>
    <source>
        <strain evidence="2 3">DSM 44508</strain>
    </source>
</reference>
<evidence type="ECO:0000313" key="3">
    <source>
        <dbReference type="Proteomes" id="UP001183619"/>
    </source>
</evidence>
<proteinExistence type="predicted"/>
<evidence type="ECO:0000256" key="1">
    <source>
        <dbReference type="SAM" id="Phobius"/>
    </source>
</evidence>
<gene>
    <name evidence="2" type="ORF">J2S37_001310</name>
</gene>
<comment type="caution">
    <text evidence="2">The sequence shown here is derived from an EMBL/GenBank/DDBJ whole genome shotgun (WGS) entry which is preliminary data.</text>
</comment>
<dbReference type="RefSeq" id="WP_277104167.1">
    <property type="nucleotide sequence ID" value="NZ_BAAAJS010000071.1"/>
</dbReference>
<name>A0ABU2B826_9CORY</name>
<dbReference type="Proteomes" id="UP001183619">
    <property type="component" value="Unassembled WGS sequence"/>
</dbReference>
<keyword evidence="3" id="KW-1185">Reference proteome</keyword>
<sequence>MNAKAPRKNIFFNTESTAVTIACYILLAVSVTLIALGPALVSTIWMWSWPCAVVLVALSAWKKLWALTAMGVLILLFPMGVILFQGF</sequence>
<keyword evidence="1" id="KW-0472">Membrane</keyword>
<organism evidence="2 3">
    <name type="scientific">Corynebacterium felinum</name>
    <dbReference type="NCBI Taxonomy" id="131318"/>
    <lineage>
        <taxon>Bacteria</taxon>
        <taxon>Bacillati</taxon>
        <taxon>Actinomycetota</taxon>
        <taxon>Actinomycetes</taxon>
        <taxon>Mycobacteriales</taxon>
        <taxon>Corynebacteriaceae</taxon>
        <taxon>Corynebacterium</taxon>
    </lineage>
</organism>
<feature type="transmembrane region" description="Helical" evidence="1">
    <location>
        <begin position="21"/>
        <end position="45"/>
    </location>
</feature>
<accession>A0ABU2B826</accession>
<protein>
    <submittedName>
        <fullName evidence="2">Uncharacterized protein</fullName>
    </submittedName>
</protein>